<reference evidence="11" key="1">
    <citation type="journal article" date="2023" name="Science">
        <title>Genome structures resolve the early diversification of teleost fishes.</title>
        <authorList>
            <person name="Parey E."/>
            <person name="Louis A."/>
            <person name="Montfort J."/>
            <person name="Bouchez O."/>
            <person name="Roques C."/>
            <person name="Iampietro C."/>
            <person name="Lluch J."/>
            <person name="Castinel A."/>
            <person name="Donnadieu C."/>
            <person name="Desvignes T."/>
            <person name="Floi Bucao C."/>
            <person name="Jouanno E."/>
            <person name="Wen M."/>
            <person name="Mejri S."/>
            <person name="Dirks R."/>
            <person name="Jansen H."/>
            <person name="Henkel C."/>
            <person name="Chen W.J."/>
            <person name="Zahm M."/>
            <person name="Cabau C."/>
            <person name="Klopp C."/>
            <person name="Thompson A.W."/>
            <person name="Robinson-Rechavi M."/>
            <person name="Braasch I."/>
            <person name="Lecointre G."/>
            <person name="Bobe J."/>
            <person name="Postlethwait J.H."/>
            <person name="Berthelot C."/>
            <person name="Roest Crollius H."/>
            <person name="Guiguen Y."/>
        </authorList>
    </citation>
    <scope>NUCLEOTIDE SEQUENCE</scope>
    <source>
        <strain evidence="11">Concon-B</strain>
    </source>
</reference>
<protein>
    <recommendedName>
        <fullName evidence="10">Ig-like domain-containing protein</fullName>
    </recommendedName>
</protein>
<dbReference type="Pfam" id="PF08205">
    <property type="entry name" value="C2-set_2"/>
    <property type="match status" value="1"/>
</dbReference>
<evidence type="ECO:0000313" key="11">
    <source>
        <dbReference type="EMBL" id="KAJ8276633.1"/>
    </source>
</evidence>
<dbReference type="InterPro" id="IPR013098">
    <property type="entry name" value="Ig_I-set"/>
</dbReference>
<dbReference type="InterPro" id="IPR036179">
    <property type="entry name" value="Ig-like_dom_sf"/>
</dbReference>
<evidence type="ECO:0000256" key="5">
    <source>
        <dbReference type="ARBA" id="ARBA00023136"/>
    </source>
</evidence>
<dbReference type="Gene3D" id="2.60.40.10">
    <property type="entry name" value="Immunoglobulins"/>
    <property type="match status" value="5"/>
</dbReference>
<sequence>MARSLCLPGLCLRAAERRSLPKGNLRVPAAVVDRFHGSGAGLAVRGRGGRLLELRSSFRRLRTACLPRLTCQGVEGPSPCREAPPTFPERTLGTVEENRACGSCVWAKVDVTMEEAVEVHVGERVEIPCIYSITEESSTAMVQWFVKRAGSSKRERIYYGDEGTQFVDMDTDFTDRISVSPADERGEMVLTVHKVELGDEREFICQVNGMSAGNAEAKTQLKVFDPPEAPVIEGVHSGIAVTNAHPSKIASCEARNGYPRPNITWYRNQTPLVPLNGKINVVTLMTRESSGLYTIQSELHYKVVKEDRDALFHCAVAYAVPAAVGTAESKSINITVHYPTEVVELWTESPRGLVKEGDTVEIRCRGDGYPPPPFTFTREQQPDVDLGSSQDQLVLKDVTRADSGIYKCHSLDLETYAEATGQMRLTVHYLDPAVVVPRDTEILLKGESLTATCNAQCSAATATVWFKDGERVAQGHELFLQDVSFDAMGEYVCQVTAPSLPGLQTNGSVSIVVQGAPELKGLDWHAELEEDVDKWVNLSCEAEGYPEPTITWTVTGSQTWHEKSHKATENTVHSSVAIKLASDTTASCNATNMMGAEPRFFSIKAIPMATSPAASTAVTVRVTPPRRVQKEGNGVIIIVIIVCILLLAILGSVLYFLYKKGKIPCGRSGKQEITKEKTGKDDIVVEMKSDKTEEAVLLKGINGGDKKAHNDQ</sequence>
<gene>
    <name evidence="11" type="ORF">COCON_G00083850</name>
</gene>
<keyword evidence="4 9" id="KW-1133">Transmembrane helix</keyword>
<evidence type="ECO:0000259" key="10">
    <source>
        <dbReference type="PROSITE" id="PS50835"/>
    </source>
</evidence>
<dbReference type="InterPro" id="IPR003598">
    <property type="entry name" value="Ig_sub2"/>
</dbReference>
<evidence type="ECO:0000256" key="8">
    <source>
        <dbReference type="ARBA" id="ARBA00023319"/>
    </source>
</evidence>
<feature type="domain" description="Ig-like" evidence="10">
    <location>
        <begin position="432"/>
        <end position="510"/>
    </location>
</feature>
<evidence type="ECO:0000256" key="9">
    <source>
        <dbReference type="SAM" id="Phobius"/>
    </source>
</evidence>
<comment type="subcellular location">
    <subcellularLocation>
        <location evidence="1">Membrane</location>
        <topology evidence="1">Single-pass type I membrane protein</topology>
    </subcellularLocation>
</comment>
<dbReference type="Pfam" id="PF07679">
    <property type="entry name" value="I-set"/>
    <property type="match status" value="1"/>
</dbReference>
<evidence type="ECO:0000256" key="6">
    <source>
        <dbReference type="ARBA" id="ARBA00023157"/>
    </source>
</evidence>
<dbReference type="OrthoDB" id="6431884at2759"/>
<dbReference type="Pfam" id="PF07686">
    <property type="entry name" value="V-set"/>
    <property type="match status" value="1"/>
</dbReference>
<dbReference type="EMBL" id="JAFJMO010000005">
    <property type="protein sequence ID" value="KAJ8276633.1"/>
    <property type="molecule type" value="Genomic_DNA"/>
</dbReference>
<evidence type="ECO:0000313" key="12">
    <source>
        <dbReference type="Proteomes" id="UP001152803"/>
    </source>
</evidence>
<dbReference type="InterPro" id="IPR013106">
    <property type="entry name" value="Ig_V-set"/>
</dbReference>
<evidence type="ECO:0000256" key="7">
    <source>
        <dbReference type="ARBA" id="ARBA00023180"/>
    </source>
</evidence>
<dbReference type="InterPro" id="IPR003599">
    <property type="entry name" value="Ig_sub"/>
</dbReference>
<feature type="transmembrane region" description="Helical" evidence="9">
    <location>
        <begin position="635"/>
        <end position="658"/>
    </location>
</feature>
<dbReference type="PANTHER" id="PTHR11973:SF18">
    <property type="entry name" value="CELL SURFACE GLYCOPROTEIN MUC18"/>
    <property type="match status" value="1"/>
</dbReference>
<dbReference type="InterPro" id="IPR013783">
    <property type="entry name" value="Ig-like_fold"/>
</dbReference>
<dbReference type="CDD" id="cd00096">
    <property type="entry name" value="Ig"/>
    <property type="match status" value="1"/>
</dbReference>
<keyword evidence="8" id="KW-0393">Immunoglobulin domain</keyword>
<name>A0A9Q1DQ72_CONCO</name>
<dbReference type="Proteomes" id="UP001152803">
    <property type="component" value="Unassembled WGS sequence"/>
</dbReference>
<keyword evidence="2 9" id="KW-0812">Transmembrane</keyword>
<dbReference type="SUPFAM" id="SSF48726">
    <property type="entry name" value="Immunoglobulin"/>
    <property type="match status" value="5"/>
</dbReference>
<dbReference type="SMART" id="SM00409">
    <property type="entry name" value="IG"/>
    <property type="match status" value="4"/>
</dbReference>
<evidence type="ECO:0000256" key="3">
    <source>
        <dbReference type="ARBA" id="ARBA00022737"/>
    </source>
</evidence>
<dbReference type="AlphaFoldDB" id="A0A9Q1DQ72"/>
<feature type="domain" description="Ig-like" evidence="10">
    <location>
        <begin position="339"/>
        <end position="426"/>
    </location>
</feature>
<keyword evidence="6" id="KW-1015">Disulfide bond</keyword>
<dbReference type="InterPro" id="IPR007110">
    <property type="entry name" value="Ig-like_dom"/>
</dbReference>
<dbReference type="PANTHER" id="PTHR11973">
    <property type="entry name" value="CELL SURFACE GLYCOPROTEIN MUC18-RELATED"/>
    <property type="match status" value="1"/>
</dbReference>
<keyword evidence="12" id="KW-1185">Reference proteome</keyword>
<dbReference type="GO" id="GO:0005055">
    <property type="term" value="F:laminin receptor activity"/>
    <property type="evidence" value="ECO:0007669"/>
    <property type="project" value="TreeGrafter"/>
</dbReference>
<evidence type="ECO:0000256" key="1">
    <source>
        <dbReference type="ARBA" id="ARBA00004479"/>
    </source>
</evidence>
<evidence type="ECO:0000256" key="4">
    <source>
        <dbReference type="ARBA" id="ARBA00022989"/>
    </source>
</evidence>
<keyword evidence="5 9" id="KW-0472">Membrane</keyword>
<dbReference type="GO" id="GO:0005886">
    <property type="term" value="C:plasma membrane"/>
    <property type="evidence" value="ECO:0007669"/>
    <property type="project" value="TreeGrafter"/>
</dbReference>
<proteinExistence type="predicted"/>
<feature type="domain" description="Ig-like" evidence="10">
    <location>
        <begin position="227"/>
        <end position="333"/>
    </location>
</feature>
<comment type="caution">
    <text evidence="11">The sequence shown here is derived from an EMBL/GenBank/DDBJ whole genome shotgun (WGS) entry which is preliminary data.</text>
</comment>
<keyword evidence="7" id="KW-0325">Glycoprotein</keyword>
<dbReference type="InterPro" id="IPR013162">
    <property type="entry name" value="CD80_C2-set"/>
</dbReference>
<dbReference type="PROSITE" id="PS50835">
    <property type="entry name" value="IG_LIKE"/>
    <property type="match status" value="5"/>
</dbReference>
<dbReference type="InterPro" id="IPR051116">
    <property type="entry name" value="Surface_Rcpt/Adhesion_Mol"/>
</dbReference>
<organism evidence="11 12">
    <name type="scientific">Conger conger</name>
    <name type="common">Conger eel</name>
    <name type="synonym">Muraena conger</name>
    <dbReference type="NCBI Taxonomy" id="82655"/>
    <lineage>
        <taxon>Eukaryota</taxon>
        <taxon>Metazoa</taxon>
        <taxon>Chordata</taxon>
        <taxon>Craniata</taxon>
        <taxon>Vertebrata</taxon>
        <taxon>Euteleostomi</taxon>
        <taxon>Actinopterygii</taxon>
        <taxon>Neopterygii</taxon>
        <taxon>Teleostei</taxon>
        <taxon>Anguilliformes</taxon>
        <taxon>Congridae</taxon>
        <taxon>Conger</taxon>
    </lineage>
</organism>
<dbReference type="SMART" id="SM00408">
    <property type="entry name" value="IGc2"/>
    <property type="match status" value="3"/>
</dbReference>
<accession>A0A9Q1DQ72</accession>
<feature type="domain" description="Ig-like" evidence="10">
    <location>
        <begin position="107"/>
        <end position="222"/>
    </location>
</feature>
<keyword evidence="3" id="KW-0677">Repeat</keyword>
<feature type="domain" description="Ig-like" evidence="10">
    <location>
        <begin position="517"/>
        <end position="602"/>
    </location>
</feature>
<evidence type="ECO:0000256" key="2">
    <source>
        <dbReference type="ARBA" id="ARBA00022692"/>
    </source>
</evidence>
<dbReference type="Pfam" id="PF13927">
    <property type="entry name" value="Ig_3"/>
    <property type="match status" value="1"/>
</dbReference>